<organism evidence="1">
    <name type="scientific">uncultured Caudovirales phage</name>
    <dbReference type="NCBI Taxonomy" id="2100421"/>
    <lineage>
        <taxon>Viruses</taxon>
        <taxon>Duplodnaviria</taxon>
        <taxon>Heunggongvirae</taxon>
        <taxon>Uroviricota</taxon>
        <taxon>Caudoviricetes</taxon>
        <taxon>Peduoviridae</taxon>
        <taxon>Maltschvirus</taxon>
        <taxon>Maltschvirus maltsch</taxon>
    </lineage>
</organism>
<sequence>MAERQMRSDTKEFRKLVTAIKVRGRNITWLSTELGVHHNTVASWHCDQRRIPAARLAEVREIVAGLK</sequence>
<dbReference type="EMBL" id="LR798202">
    <property type="protein sequence ID" value="CAB5170268.1"/>
    <property type="molecule type" value="Genomic_DNA"/>
</dbReference>
<protein>
    <submittedName>
        <fullName evidence="1">Uncharacterized protein</fullName>
    </submittedName>
</protein>
<proteinExistence type="predicted"/>
<reference evidence="1" key="1">
    <citation type="submission" date="2020-04" db="EMBL/GenBank/DDBJ databases">
        <authorList>
            <person name="Chiriac C."/>
            <person name="Salcher M."/>
            <person name="Ghai R."/>
            <person name="Kavagutti S V."/>
        </authorList>
    </citation>
    <scope>NUCLEOTIDE SEQUENCE</scope>
</reference>
<name>A0A6J5KLZ2_9CAUD</name>
<evidence type="ECO:0000313" key="1">
    <source>
        <dbReference type="EMBL" id="CAB4121290.1"/>
    </source>
</evidence>
<dbReference type="EMBL" id="LR796144">
    <property type="protein sequence ID" value="CAB4121290.1"/>
    <property type="molecule type" value="Genomic_DNA"/>
</dbReference>
<accession>A0A6J5KLZ2</accession>
<evidence type="ECO:0000313" key="2">
    <source>
        <dbReference type="EMBL" id="CAB5170268.1"/>
    </source>
</evidence>
<gene>
    <name evidence="2" type="ORF">UFOVP154_14</name>
    <name evidence="1" type="ORF">UFOVP8_63</name>
</gene>